<keyword evidence="1" id="KW-1133">Transmembrane helix</keyword>
<evidence type="ECO:0000313" key="3">
    <source>
        <dbReference type="Proteomes" id="UP000545386"/>
    </source>
</evidence>
<feature type="transmembrane region" description="Helical" evidence="1">
    <location>
        <begin position="80"/>
        <end position="98"/>
    </location>
</feature>
<keyword evidence="1" id="KW-0472">Membrane</keyword>
<dbReference type="EMBL" id="JACJUU010000002">
    <property type="protein sequence ID" value="MBC2769108.1"/>
    <property type="molecule type" value="Genomic_DNA"/>
</dbReference>
<feature type="transmembrane region" description="Helical" evidence="1">
    <location>
        <begin position="146"/>
        <end position="169"/>
    </location>
</feature>
<feature type="transmembrane region" description="Helical" evidence="1">
    <location>
        <begin position="6"/>
        <end position="28"/>
    </location>
</feature>
<keyword evidence="1" id="KW-0812">Transmembrane</keyword>
<evidence type="ECO:0008006" key="4">
    <source>
        <dbReference type="Google" id="ProtNLM"/>
    </source>
</evidence>
<evidence type="ECO:0000256" key="1">
    <source>
        <dbReference type="SAM" id="Phobius"/>
    </source>
</evidence>
<dbReference type="Proteomes" id="UP000545386">
    <property type="component" value="Unassembled WGS sequence"/>
</dbReference>
<reference evidence="2 3" key="1">
    <citation type="submission" date="2020-08" db="EMBL/GenBank/DDBJ databases">
        <title>Paraeoetvoesia sp. YC-7-48 draft genome sequence.</title>
        <authorList>
            <person name="Yao L."/>
        </authorList>
    </citation>
    <scope>NUCLEOTIDE SEQUENCE [LARGE SCALE GENOMIC DNA]</scope>
    <source>
        <strain evidence="3">YC-7-48</strain>
    </source>
</reference>
<accession>A0A842HNF4</accession>
<comment type="caution">
    <text evidence="2">The sequence shown here is derived from an EMBL/GenBank/DDBJ whole genome shotgun (WGS) entry which is preliminary data.</text>
</comment>
<keyword evidence="3" id="KW-1185">Reference proteome</keyword>
<dbReference type="AlphaFoldDB" id="A0A842HNF4"/>
<gene>
    <name evidence="2" type="ORF">GTU67_04150</name>
</gene>
<evidence type="ECO:0000313" key="2">
    <source>
        <dbReference type="EMBL" id="MBC2769108.1"/>
    </source>
</evidence>
<proteinExistence type="predicted"/>
<feature type="transmembrane region" description="Helical" evidence="1">
    <location>
        <begin position="49"/>
        <end position="74"/>
    </location>
</feature>
<sequence length="184" mass="20356">MSQIVLHLAMALTAAVLYGVAWFFNYWAFIGLQEIPGVNWVFLPAGIRLLCTLLFGFWGAVGLWAASFLIATQFVYPEQFVYGLVVSVLAALSPYLIYLSARHQFGLLPSLHNLSPQKLLLLCGAFGLLNAIFHHSWYWLSATNSISLKSFVAMTTGDVLGAIIVLYVLKMGLVFLPRPQTSVQ</sequence>
<feature type="transmembrane region" description="Helical" evidence="1">
    <location>
        <begin position="119"/>
        <end position="140"/>
    </location>
</feature>
<organism evidence="2 3">
    <name type="scientific">Pusillimonas minor</name>
    <dbReference type="NCBI Taxonomy" id="2697024"/>
    <lineage>
        <taxon>Bacteria</taxon>
        <taxon>Pseudomonadati</taxon>
        <taxon>Pseudomonadota</taxon>
        <taxon>Betaproteobacteria</taxon>
        <taxon>Burkholderiales</taxon>
        <taxon>Alcaligenaceae</taxon>
        <taxon>Pusillimonas</taxon>
    </lineage>
</organism>
<dbReference type="RefSeq" id="WP_185778899.1">
    <property type="nucleotide sequence ID" value="NZ_JACJUU010000002.1"/>
</dbReference>
<protein>
    <recommendedName>
        <fullName evidence="4">MASE1 domain-containing protein</fullName>
    </recommendedName>
</protein>
<name>A0A842HNF4_9BURK</name>